<dbReference type="GO" id="GO:0030245">
    <property type="term" value="P:cellulose catabolic process"/>
    <property type="evidence" value="ECO:0007669"/>
    <property type="project" value="UniProtKB-KW"/>
</dbReference>
<evidence type="ECO:0000256" key="3">
    <source>
        <dbReference type="ARBA" id="ARBA00005336"/>
    </source>
</evidence>
<dbReference type="Pfam" id="PF14310">
    <property type="entry name" value="Fn3-like"/>
    <property type="match status" value="1"/>
</dbReference>
<reference evidence="12" key="1">
    <citation type="submission" date="2021-07" db="EMBL/GenBank/DDBJ databases">
        <authorList>
            <person name="Branca A.L. A."/>
        </authorList>
    </citation>
    <scope>NUCLEOTIDE SEQUENCE</scope>
</reference>
<accession>A0A9W4JY52</accession>
<evidence type="ECO:0000259" key="11">
    <source>
        <dbReference type="PROSITE" id="PS51820"/>
    </source>
</evidence>
<dbReference type="AlphaFoldDB" id="A0A9W4JY52"/>
<organism evidence="12 13">
    <name type="scientific">Penicillium salamii</name>
    <dbReference type="NCBI Taxonomy" id="1612424"/>
    <lineage>
        <taxon>Eukaryota</taxon>
        <taxon>Fungi</taxon>
        <taxon>Dikarya</taxon>
        <taxon>Ascomycota</taxon>
        <taxon>Pezizomycotina</taxon>
        <taxon>Eurotiomycetes</taxon>
        <taxon>Eurotiomycetidae</taxon>
        <taxon>Eurotiales</taxon>
        <taxon>Aspergillaceae</taxon>
        <taxon>Penicillium</taxon>
    </lineage>
</organism>
<dbReference type="InterPro" id="IPR036881">
    <property type="entry name" value="Glyco_hydro_3_C_sf"/>
</dbReference>
<keyword evidence="10" id="KW-0624">Polysaccharide degradation</keyword>
<evidence type="ECO:0000256" key="1">
    <source>
        <dbReference type="ARBA" id="ARBA00000448"/>
    </source>
</evidence>
<evidence type="ECO:0000313" key="12">
    <source>
        <dbReference type="EMBL" id="CAG8418569.1"/>
    </source>
</evidence>
<dbReference type="Pfam" id="PF07691">
    <property type="entry name" value="PA14"/>
    <property type="match status" value="1"/>
</dbReference>
<dbReference type="InterPro" id="IPR026891">
    <property type="entry name" value="Fn3-like"/>
</dbReference>
<dbReference type="Gene3D" id="3.20.20.300">
    <property type="entry name" value="Glycoside hydrolase, family 3, N-terminal domain"/>
    <property type="match status" value="1"/>
</dbReference>
<dbReference type="InterPro" id="IPR017853">
    <property type="entry name" value="GH"/>
</dbReference>
<comment type="catalytic activity">
    <reaction evidence="1">
        <text>Hydrolysis of terminal, non-reducing beta-D-glucosyl residues with release of beta-D-glucose.</text>
        <dbReference type="EC" id="3.2.1.21"/>
    </reaction>
</comment>
<dbReference type="GO" id="GO:0008422">
    <property type="term" value="F:beta-glucosidase activity"/>
    <property type="evidence" value="ECO:0007669"/>
    <property type="project" value="UniProtKB-EC"/>
</dbReference>
<keyword evidence="8" id="KW-0119">Carbohydrate metabolism</keyword>
<dbReference type="Pfam" id="PF00933">
    <property type="entry name" value="Glyco_hydro_3"/>
    <property type="match status" value="1"/>
</dbReference>
<dbReference type="SUPFAM" id="SSF52279">
    <property type="entry name" value="Beta-D-glucan exohydrolase, C-terminal domain"/>
    <property type="match status" value="1"/>
</dbReference>
<keyword evidence="9" id="KW-0326">Glycosidase</keyword>
<dbReference type="SUPFAM" id="SSF51445">
    <property type="entry name" value="(Trans)glycosidases"/>
    <property type="match status" value="1"/>
</dbReference>
<dbReference type="InterPro" id="IPR037524">
    <property type="entry name" value="PA14/GLEYA"/>
</dbReference>
<keyword evidence="7" id="KW-0325">Glycoprotein</keyword>
<comment type="caution">
    <text evidence="12">The sequence shown here is derived from an EMBL/GenBank/DDBJ whole genome shotgun (WGS) entry which is preliminary data.</text>
</comment>
<protein>
    <recommendedName>
        <fullName evidence="4">beta-glucosidase</fullName>
        <ecNumber evidence="4">3.2.1.21</ecNumber>
    </recommendedName>
</protein>
<dbReference type="Gene3D" id="3.40.50.1700">
    <property type="entry name" value="Glycoside hydrolase family 3 C-terminal domain"/>
    <property type="match status" value="1"/>
</dbReference>
<evidence type="ECO:0000256" key="8">
    <source>
        <dbReference type="ARBA" id="ARBA00023277"/>
    </source>
</evidence>
<dbReference type="SMART" id="SM00758">
    <property type="entry name" value="PA14"/>
    <property type="match status" value="1"/>
</dbReference>
<evidence type="ECO:0000256" key="2">
    <source>
        <dbReference type="ARBA" id="ARBA00004987"/>
    </source>
</evidence>
<dbReference type="InterPro" id="IPR001764">
    <property type="entry name" value="Glyco_hydro_3_N"/>
</dbReference>
<dbReference type="InterPro" id="IPR050288">
    <property type="entry name" value="Cellulose_deg_GH3"/>
</dbReference>
<dbReference type="Gene3D" id="2.60.120.260">
    <property type="entry name" value="Galactose-binding domain-like"/>
    <property type="match status" value="1"/>
</dbReference>
<evidence type="ECO:0000313" key="13">
    <source>
        <dbReference type="Proteomes" id="UP001152592"/>
    </source>
</evidence>
<dbReference type="InterPro" id="IPR013783">
    <property type="entry name" value="Ig-like_fold"/>
</dbReference>
<dbReference type="SMART" id="SM01217">
    <property type="entry name" value="Fn3_like"/>
    <property type="match status" value="1"/>
</dbReference>
<gene>
    <name evidence="12" type="ORF">PSALAMII_LOCUS9487</name>
</gene>
<keyword evidence="6" id="KW-0136">Cellulose degradation</keyword>
<evidence type="ECO:0000256" key="5">
    <source>
        <dbReference type="ARBA" id="ARBA00022801"/>
    </source>
</evidence>
<name>A0A9W4JY52_9EURO</name>
<dbReference type="PANTHER" id="PTHR42715:SF10">
    <property type="entry name" value="BETA-GLUCOSIDASE"/>
    <property type="match status" value="1"/>
</dbReference>
<dbReference type="OrthoDB" id="4822at2759"/>
<dbReference type="Pfam" id="PF01915">
    <property type="entry name" value="Glyco_hydro_3_C"/>
    <property type="match status" value="1"/>
</dbReference>
<evidence type="ECO:0000256" key="7">
    <source>
        <dbReference type="ARBA" id="ARBA00023180"/>
    </source>
</evidence>
<proteinExistence type="inferred from homology"/>
<dbReference type="PROSITE" id="PS51820">
    <property type="entry name" value="PA14"/>
    <property type="match status" value="1"/>
</dbReference>
<comment type="pathway">
    <text evidence="2">Glycan metabolism; cellulose degradation.</text>
</comment>
<dbReference type="Gene3D" id="2.60.40.10">
    <property type="entry name" value="Immunoglobulins"/>
    <property type="match status" value="1"/>
</dbReference>
<dbReference type="PRINTS" id="PR00133">
    <property type="entry name" value="GLHYDRLASE3"/>
</dbReference>
<evidence type="ECO:0000256" key="4">
    <source>
        <dbReference type="ARBA" id="ARBA00012744"/>
    </source>
</evidence>
<dbReference type="InterPro" id="IPR011658">
    <property type="entry name" value="PA14_dom"/>
</dbReference>
<keyword evidence="5" id="KW-0378">Hydrolase</keyword>
<feature type="domain" description="PA14" evidence="11">
    <location>
        <begin position="440"/>
        <end position="600"/>
    </location>
</feature>
<comment type="similarity">
    <text evidence="3">Belongs to the glycosyl hydrolase 3 family.</text>
</comment>
<evidence type="ECO:0000256" key="6">
    <source>
        <dbReference type="ARBA" id="ARBA00023001"/>
    </source>
</evidence>
<evidence type="ECO:0000256" key="9">
    <source>
        <dbReference type="ARBA" id="ARBA00023295"/>
    </source>
</evidence>
<dbReference type="InterPro" id="IPR036962">
    <property type="entry name" value="Glyco_hydro_3_N_sf"/>
</dbReference>
<dbReference type="Proteomes" id="UP001152592">
    <property type="component" value="Unassembled WGS sequence"/>
</dbReference>
<dbReference type="InterPro" id="IPR002772">
    <property type="entry name" value="Glyco_hydro_3_C"/>
</dbReference>
<evidence type="ECO:0000256" key="10">
    <source>
        <dbReference type="ARBA" id="ARBA00023326"/>
    </source>
</evidence>
<dbReference type="EMBL" id="CAJVPD010000278">
    <property type="protein sequence ID" value="CAG8418569.1"/>
    <property type="molecule type" value="Genomic_DNA"/>
</dbReference>
<dbReference type="EC" id="3.2.1.21" evidence="4"/>
<dbReference type="PANTHER" id="PTHR42715">
    <property type="entry name" value="BETA-GLUCOSIDASE"/>
    <property type="match status" value="1"/>
</dbReference>
<sequence>MRFTPSTPIYSSLRHYTQSKMMPSEPVSPLVERLLRDLTLEEKVSLVAGQNMWQTTGVERLGIQPLQTTDGPAGARGTKWNYGSLTTFIPSGISLAATFDPTIVEKVGNVLGEETRRKGCHVLLAPTMNFSRSPLGGRNFESYGEDPFLIGTISTAIIRGIQNQGVGACMKHFILNDTETRRFNVDQTIDERTLRELYMKPFSMVLETAPWTAMVSYPKVNGVHADMSSFVLQKLLREEMQFDRLVMSDWGGCNSTTESLIAGTDLEMPGPAIRRGELLLSAVRNGEVDETKHLDTSVRRVLQLLERAALLPSMEWLNGETKALVQEDNTSEQPFDDSAFHKTVREAAEGGLVLLKNDNILPLQPSKLSKVAILGPNARKPTAGGSGSAAVNPFYITTPEECLTEAIHQSHPGLKVSYDQGIPFTLRPPLFDGALLVPDCSKQGVQVEFFAGHEFEGPVIDTTFWPNSMLYMMSDGDVPPSLKRKPHCYRATGVVAPKVSGQYTVSIANTGKAKLFINGELFIDNTDWTTTTGGFLGCSSEDKTAALRLEAGSFYTLQVDNVVTLPLVESFDNTLFPGVSGLRLGLSLDEDEDEMLDRAVQSARESDVAILIVGHNKDSEGEGGDRPDMELPGRTNELVSAVCAANPYTIVVVQAASATAMPWADKASAIVLGWYQGQENGHALANALLGHCNFSGKTPITFPKTLADHGSNEWFPAEAAQDRAVVGEGVLMGYRSFDERKIEPLWPFGFGLSYTTFGLSNIHVEGSLSSSVSEVNVHLTIKNTGSCSGHEVIQVYASPSDSIRENGLQSFPKTLVGFTKVQVPSGESRDASIAIRSEDFKWYDAEAGSWRLDAGTYTLFVGTSVKHIQQELKLDISRVRV</sequence>